<feature type="chain" id="PRO_5014870133" description="Glycoside hydrolase family 5 domain-containing protein" evidence="1">
    <location>
        <begin position="30"/>
        <end position="490"/>
    </location>
</feature>
<evidence type="ECO:0008006" key="4">
    <source>
        <dbReference type="Google" id="ProtNLM"/>
    </source>
</evidence>
<protein>
    <recommendedName>
        <fullName evidence="4">Glycoside hydrolase family 5 domain-containing protein</fullName>
    </recommendedName>
</protein>
<dbReference type="InterPro" id="IPR017853">
    <property type="entry name" value="GH"/>
</dbReference>
<proteinExistence type="predicted"/>
<feature type="signal peptide" evidence="1">
    <location>
        <begin position="1"/>
        <end position="29"/>
    </location>
</feature>
<sequence>MNKKIILFTCLTLFILLMPLSQNSSPSYAGGGNEVGINLGAHWDANAIKLAHDITQDGGWVVLLITPGSADALTEALKAAKEYKMNVVLRLYNGGNAFLPTEATEQAKSWVATIGCAIENSGTNQKIYIEPWNEPFMDGEHNGIPSDRGQIAAAVIAWMDALKAALSQSTVGNQAALLSPMFNQFGAPTGGIIDNVNAILSLDNDFYSGLAGAAMNLYGQYNKKISEGGGLVGGDGIRNGQGYRNNVLCALQRPNGMGDCQTYPVFALESGIGLSENPGCSFVHYGDVQPEILNYYSTVYKQVNPRINRLWENDSNFKMFAIFSYQPATSCSDYDIDWIWGSDVASYFQQVRDGGQLDLGGTISGYGTWLSGQSLEKCADTNCGYVIPGQQDQCNPVNTGVGPLAVGVKMMCFITPSPSQSGSTITSFVDPDCPGRIVSPNISVYPMNPPGGHFCITFTKNADQTCIAADSGTVNYSFTVKVDCPPDSSG</sequence>
<reference evidence="3" key="1">
    <citation type="submission" date="2017-09" db="EMBL/GenBank/DDBJ databases">
        <title>Depth-based differentiation of microbial function through sediment-hosted aquifers and enrichment of novel symbionts in the deep terrestrial subsurface.</title>
        <authorList>
            <person name="Probst A.J."/>
            <person name="Ladd B."/>
            <person name="Jarett J.K."/>
            <person name="Geller-Mcgrath D.E."/>
            <person name="Sieber C.M.K."/>
            <person name="Emerson J.B."/>
            <person name="Anantharaman K."/>
            <person name="Thomas B.C."/>
            <person name="Malmstrom R."/>
            <person name="Stieglmeier M."/>
            <person name="Klingl A."/>
            <person name="Woyke T."/>
            <person name="Ryan C.M."/>
            <person name="Banfield J.F."/>
        </authorList>
    </citation>
    <scope>NUCLEOTIDE SEQUENCE [LARGE SCALE GENOMIC DNA]</scope>
</reference>
<dbReference type="EMBL" id="PFQS01000105">
    <property type="protein sequence ID" value="PJC68296.1"/>
    <property type="molecule type" value="Genomic_DNA"/>
</dbReference>
<feature type="non-terminal residue" evidence="2">
    <location>
        <position position="490"/>
    </location>
</feature>
<dbReference type="Gene3D" id="3.20.20.80">
    <property type="entry name" value="Glycosidases"/>
    <property type="match status" value="1"/>
</dbReference>
<name>A0A2M8G600_UNCKA</name>
<keyword evidence="1" id="KW-0732">Signal</keyword>
<dbReference type="AlphaFoldDB" id="A0A2M8G600"/>
<accession>A0A2M8G600</accession>
<dbReference type="Proteomes" id="UP000229438">
    <property type="component" value="Unassembled WGS sequence"/>
</dbReference>
<evidence type="ECO:0000313" key="3">
    <source>
        <dbReference type="Proteomes" id="UP000229438"/>
    </source>
</evidence>
<gene>
    <name evidence="2" type="ORF">CO015_04550</name>
</gene>
<comment type="caution">
    <text evidence="2">The sequence shown here is derived from an EMBL/GenBank/DDBJ whole genome shotgun (WGS) entry which is preliminary data.</text>
</comment>
<dbReference type="SUPFAM" id="SSF51445">
    <property type="entry name" value="(Trans)glycosidases"/>
    <property type="match status" value="1"/>
</dbReference>
<organism evidence="2 3">
    <name type="scientific">candidate division WWE3 bacterium CG_4_8_14_3_um_filter_42_11</name>
    <dbReference type="NCBI Taxonomy" id="1975076"/>
    <lineage>
        <taxon>Bacteria</taxon>
        <taxon>Katanobacteria</taxon>
    </lineage>
</organism>
<evidence type="ECO:0000256" key="1">
    <source>
        <dbReference type="SAM" id="SignalP"/>
    </source>
</evidence>
<evidence type="ECO:0000313" key="2">
    <source>
        <dbReference type="EMBL" id="PJC68296.1"/>
    </source>
</evidence>